<evidence type="ECO:0000313" key="3">
    <source>
        <dbReference type="Proteomes" id="UP000319557"/>
    </source>
</evidence>
<name>A0A517M569_9BACT</name>
<dbReference type="PANTHER" id="PTHR39339:SF1">
    <property type="entry name" value="CHAD DOMAIN-CONTAINING PROTEIN"/>
    <property type="match status" value="1"/>
</dbReference>
<dbReference type="InterPro" id="IPR007899">
    <property type="entry name" value="CHAD_dom"/>
</dbReference>
<dbReference type="AlphaFoldDB" id="A0A517M569"/>
<evidence type="ECO:0000313" key="2">
    <source>
        <dbReference type="EMBL" id="QDS90013.1"/>
    </source>
</evidence>
<dbReference type="Gene3D" id="1.40.20.10">
    <property type="entry name" value="CHAD domain"/>
    <property type="match status" value="1"/>
</dbReference>
<protein>
    <submittedName>
        <fullName evidence="2">CHAD domain protein</fullName>
    </submittedName>
</protein>
<dbReference type="Pfam" id="PF05235">
    <property type="entry name" value="CHAD"/>
    <property type="match status" value="1"/>
</dbReference>
<dbReference type="RefSeq" id="WP_145347923.1">
    <property type="nucleotide sequence ID" value="NZ_CP036261.1"/>
</dbReference>
<proteinExistence type="predicted"/>
<feature type="domain" description="CHAD" evidence="1">
    <location>
        <begin position="20"/>
        <end position="116"/>
    </location>
</feature>
<gene>
    <name evidence="2" type="ORF">EC9_42160</name>
</gene>
<reference evidence="2 3" key="1">
    <citation type="submission" date="2019-02" db="EMBL/GenBank/DDBJ databases">
        <title>Deep-cultivation of Planctomycetes and their phenomic and genomic characterization uncovers novel biology.</title>
        <authorList>
            <person name="Wiegand S."/>
            <person name="Jogler M."/>
            <person name="Boedeker C."/>
            <person name="Pinto D."/>
            <person name="Vollmers J."/>
            <person name="Rivas-Marin E."/>
            <person name="Kohn T."/>
            <person name="Peeters S.H."/>
            <person name="Heuer A."/>
            <person name="Rast P."/>
            <person name="Oberbeckmann S."/>
            <person name="Bunk B."/>
            <person name="Jeske O."/>
            <person name="Meyerdierks A."/>
            <person name="Storesund J.E."/>
            <person name="Kallscheuer N."/>
            <person name="Luecker S."/>
            <person name="Lage O.M."/>
            <person name="Pohl T."/>
            <person name="Merkel B.J."/>
            <person name="Hornburger P."/>
            <person name="Mueller R.-W."/>
            <person name="Bruemmer F."/>
            <person name="Labrenz M."/>
            <person name="Spormann A.M."/>
            <person name="Op den Camp H."/>
            <person name="Overmann J."/>
            <person name="Amann R."/>
            <person name="Jetten M.S.M."/>
            <person name="Mascher T."/>
            <person name="Medema M.H."/>
            <person name="Devos D.P."/>
            <person name="Kaster A.-K."/>
            <person name="Ovreas L."/>
            <person name="Rohde M."/>
            <person name="Galperin M.Y."/>
            <person name="Jogler C."/>
        </authorList>
    </citation>
    <scope>NUCLEOTIDE SEQUENCE [LARGE SCALE GENOMIC DNA]</scope>
    <source>
        <strain evidence="2 3">EC9</strain>
    </source>
</reference>
<dbReference type="KEGG" id="ruv:EC9_42160"/>
<dbReference type="OrthoDB" id="9810907at2"/>
<accession>A0A517M569</accession>
<dbReference type="Proteomes" id="UP000319557">
    <property type="component" value="Chromosome"/>
</dbReference>
<dbReference type="InterPro" id="IPR038186">
    <property type="entry name" value="CHAD_dom_sf"/>
</dbReference>
<organism evidence="2 3">
    <name type="scientific">Rosistilla ulvae</name>
    <dbReference type="NCBI Taxonomy" id="1930277"/>
    <lineage>
        <taxon>Bacteria</taxon>
        <taxon>Pseudomonadati</taxon>
        <taxon>Planctomycetota</taxon>
        <taxon>Planctomycetia</taxon>
        <taxon>Pirellulales</taxon>
        <taxon>Pirellulaceae</taxon>
        <taxon>Rosistilla</taxon>
    </lineage>
</organism>
<evidence type="ECO:0000259" key="1">
    <source>
        <dbReference type="Pfam" id="PF05235"/>
    </source>
</evidence>
<sequence length="117" mass="13763">MGYRIERNETINDGVRRIATEQIEKAIGELGDNRLDPPTQVHQVRKRCKKLRGLLRLLRPGFEATYDKRNRWCRDTARLLSGARDAKVLLDTYDDLMEHYNDPVDRHAFGSIRRRLT</sequence>
<dbReference type="EMBL" id="CP036261">
    <property type="protein sequence ID" value="QDS90013.1"/>
    <property type="molecule type" value="Genomic_DNA"/>
</dbReference>
<keyword evidence="3" id="KW-1185">Reference proteome</keyword>
<dbReference type="PANTHER" id="PTHR39339">
    <property type="entry name" value="SLR1444 PROTEIN"/>
    <property type="match status" value="1"/>
</dbReference>